<keyword evidence="1" id="KW-0547">Nucleotide-binding</keyword>
<dbReference type="Pfam" id="PF02686">
    <property type="entry name" value="GatC"/>
    <property type="match status" value="1"/>
</dbReference>
<comment type="catalytic activity">
    <reaction evidence="1">
        <text>L-aspartyl-tRNA(Asn) + L-glutamine + ATP + H2O = L-asparaginyl-tRNA(Asn) + L-glutamate + ADP + phosphate + 2 H(+)</text>
        <dbReference type="Rhea" id="RHEA:14513"/>
        <dbReference type="Rhea" id="RHEA-COMP:9674"/>
        <dbReference type="Rhea" id="RHEA-COMP:9677"/>
        <dbReference type="ChEBI" id="CHEBI:15377"/>
        <dbReference type="ChEBI" id="CHEBI:15378"/>
        <dbReference type="ChEBI" id="CHEBI:29985"/>
        <dbReference type="ChEBI" id="CHEBI:30616"/>
        <dbReference type="ChEBI" id="CHEBI:43474"/>
        <dbReference type="ChEBI" id="CHEBI:58359"/>
        <dbReference type="ChEBI" id="CHEBI:78515"/>
        <dbReference type="ChEBI" id="CHEBI:78516"/>
        <dbReference type="ChEBI" id="CHEBI:456216"/>
    </reaction>
</comment>
<dbReference type="InterPro" id="IPR003837">
    <property type="entry name" value="GatC"/>
</dbReference>
<dbReference type="NCBIfam" id="TIGR00135">
    <property type="entry name" value="gatC"/>
    <property type="match status" value="1"/>
</dbReference>
<dbReference type="PANTHER" id="PTHR15004:SF0">
    <property type="entry name" value="GLUTAMYL-TRNA(GLN) AMIDOTRANSFERASE SUBUNIT C, MITOCHONDRIAL"/>
    <property type="match status" value="1"/>
</dbReference>
<dbReference type="Proteomes" id="UP001447842">
    <property type="component" value="Chromosome"/>
</dbReference>
<keyword evidence="3" id="KW-1185">Reference proteome</keyword>
<gene>
    <name evidence="1 2" type="primary">gatC</name>
    <name evidence="2" type="ORF">WCY31_06785</name>
</gene>
<organism evidence="2 3">
    <name type="scientific">Sulfurimonas diazotrophicus</name>
    <dbReference type="NCBI Taxonomy" id="3131939"/>
    <lineage>
        <taxon>Bacteria</taxon>
        <taxon>Pseudomonadati</taxon>
        <taxon>Campylobacterota</taxon>
        <taxon>Epsilonproteobacteria</taxon>
        <taxon>Campylobacterales</taxon>
        <taxon>Sulfurimonadaceae</taxon>
        <taxon>Sulfurimonas</taxon>
    </lineage>
</organism>
<dbReference type="HAMAP" id="MF_00122">
    <property type="entry name" value="GatC"/>
    <property type="match status" value="1"/>
</dbReference>
<evidence type="ECO:0000256" key="1">
    <source>
        <dbReference type="HAMAP-Rule" id="MF_00122"/>
    </source>
</evidence>
<keyword evidence="1" id="KW-0436">Ligase</keyword>
<evidence type="ECO:0000313" key="2">
    <source>
        <dbReference type="EMBL" id="XAU13960.1"/>
    </source>
</evidence>
<comment type="function">
    <text evidence="1">Allows the formation of correctly charged Asn-tRNA(Asn) or Gln-tRNA(Gln) through the transamidation of misacylated Asp-tRNA(Asn) or Glu-tRNA(Gln) in organisms which lack either or both of asparaginyl-tRNA or glutaminyl-tRNA synthetases. The reaction takes place in the presence of glutamine and ATP through an activated phospho-Asp-tRNA(Asn) or phospho-Glu-tRNA(Gln).</text>
</comment>
<name>A0ABZ3H8D2_9BACT</name>
<sequence length="96" mass="10721">MQIDDALLSRLEKLSMLKIDEAHREEVIGQLSEIVSFVDNLSALDTTDVPDTFAMTSNATQLREDVPNCDTAVNDDILAHAPHSDEHFFIVPKIIE</sequence>
<dbReference type="Gene3D" id="1.10.20.60">
    <property type="entry name" value="Glu-tRNAGln amidotransferase C subunit, N-terminal domain"/>
    <property type="match status" value="1"/>
</dbReference>
<keyword evidence="1" id="KW-0648">Protein biosynthesis</keyword>
<dbReference type="PANTHER" id="PTHR15004">
    <property type="entry name" value="GLUTAMYL-TRNA(GLN) AMIDOTRANSFERASE SUBUNIT C, MITOCHONDRIAL"/>
    <property type="match status" value="1"/>
</dbReference>
<comment type="catalytic activity">
    <reaction evidence="1">
        <text>L-glutamyl-tRNA(Gln) + L-glutamine + ATP + H2O = L-glutaminyl-tRNA(Gln) + L-glutamate + ADP + phosphate + H(+)</text>
        <dbReference type="Rhea" id="RHEA:17521"/>
        <dbReference type="Rhea" id="RHEA-COMP:9681"/>
        <dbReference type="Rhea" id="RHEA-COMP:9684"/>
        <dbReference type="ChEBI" id="CHEBI:15377"/>
        <dbReference type="ChEBI" id="CHEBI:15378"/>
        <dbReference type="ChEBI" id="CHEBI:29985"/>
        <dbReference type="ChEBI" id="CHEBI:30616"/>
        <dbReference type="ChEBI" id="CHEBI:43474"/>
        <dbReference type="ChEBI" id="CHEBI:58359"/>
        <dbReference type="ChEBI" id="CHEBI:78520"/>
        <dbReference type="ChEBI" id="CHEBI:78521"/>
        <dbReference type="ChEBI" id="CHEBI:456216"/>
    </reaction>
</comment>
<dbReference type="RefSeq" id="WP_345969073.1">
    <property type="nucleotide sequence ID" value="NZ_CP147920.1"/>
</dbReference>
<reference evidence="2 3" key="1">
    <citation type="submission" date="2024-03" db="EMBL/GenBank/DDBJ databases">
        <title>Sulfurimonas sp. HSL3-1.</title>
        <authorList>
            <person name="Wang S."/>
        </authorList>
    </citation>
    <scope>NUCLEOTIDE SEQUENCE [LARGE SCALE GENOMIC DNA]</scope>
    <source>
        <strain evidence="2 3">HSL3-1</strain>
    </source>
</reference>
<keyword evidence="1" id="KW-0067">ATP-binding</keyword>
<dbReference type="InterPro" id="IPR036113">
    <property type="entry name" value="Asp/Glu-ADT_sf_sub_c"/>
</dbReference>
<evidence type="ECO:0000313" key="3">
    <source>
        <dbReference type="Proteomes" id="UP001447842"/>
    </source>
</evidence>
<protein>
    <recommendedName>
        <fullName evidence="1">Aspartyl/glutamyl-tRNA(Asn/Gln) amidotransferase subunit C</fullName>
        <shortName evidence="1">Asp/Glu-ADT subunit C</shortName>
        <ecNumber evidence="1">6.3.5.-</ecNumber>
    </recommendedName>
</protein>
<dbReference type="EMBL" id="CP147920">
    <property type="protein sequence ID" value="XAU13960.1"/>
    <property type="molecule type" value="Genomic_DNA"/>
</dbReference>
<dbReference type="SUPFAM" id="SSF141000">
    <property type="entry name" value="Glu-tRNAGln amidotransferase C subunit"/>
    <property type="match status" value="1"/>
</dbReference>
<comment type="similarity">
    <text evidence="1">Belongs to the GatC family.</text>
</comment>
<accession>A0ABZ3H8D2</accession>
<comment type="subunit">
    <text evidence="1">Heterotrimer of A, B and C subunits.</text>
</comment>
<proteinExistence type="inferred from homology"/>
<dbReference type="EC" id="6.3.5.-" evidence="1"/>